<dbReference type="EMBL" id="CP014502">
    <property type="protein sequence ID" value="ANB14231.1"/>
    <property type="molecule type" value="Genomic_DNA"/>
</dbReference>
<dbReference type="Proteomes" id="UP000189580">
    <property type="component" value="Chromosome d"/>
</dbReference>
<protein>
    <submittedName>
        <fullName evidence="5">Phosphopantothenoylcysteine decarboxylase complex subunit CAB3</fullName>
    </submittedName>
</protein>
<proteinExistence type="inferred from homology"/>
<dbReference type="OrthoDB" id="1532798at2759"/>
<dbReference type="InterPro" id="IPR003382">
    <property type="entry name" value="Flavoprotein"/>
</dbReference>
<dbReference type="GeneID" id="30037407"/>
<dbReference type="PANTHER" id="PTHR14359">
    <property type="entry name" value="HOMO-OLIGOMERIC FLAVIN CONTAINING CYS DECARBOXYLASE FAMILY"/>
    <property type="match status" value="1"/>
</dbReference>
<dbReference type="RefSeq" id="XP_018736708.1">
    <property type="nucleotide sequence ID" value="XM_018882319.1"/>
</dbReference>
<organism evidence="5 6">
    <name type="scientific">Sugiyamaella lignohabitans</name>
    <dbReference type="NCBI Taxonomy" id="796027"/>
    <lineage>
        <taxon>Eukaryota</taxon>
        <taxon>Fungi</taxon>
        <taxon>Dikarya</taxon>
        <taxon>Ascomycota</taxon>
        <taxon>Saccharomycotina</taxon>
        <taxon>Dipodascomycetes</taxon>
        <taxon>Dipodascales</taxon>
        <taxon>Trichomonascaceae</taxon>
        <taxon>Sugiyamaella</taxon>
    </lineage>
</organism>
<feature type="region of interest" description="Disordered" evidence="3">
    <location>
        <begin position="1"/>
        <end position="169"/>
    </location>
</feature>
<evidence type="ECO:0000256" key="3">
    <source>
        <dbReference type="SAM" id="MobiDB-lite"/>
    </source>
</evidence>
<comment type="similarity">
    <text evidence="2">Belongs to the HFCD (homooligomeric flavin containing Cys decarboxylase) superfamily.</text>
</comment>
<evidence type="ECO:0000313" key="6">
    <source>
        <dbReference type="Proteomes" id="UP000189580"/>
    </source>
</evidence>
<dbReference type="InterPro" id="IPR036551">
    <property type="entry name" value="Flavin_trans-like"/>
</dbReference>
<dbReference type="SUPFAM" id="SSF52507">
    <property type="entry name" value="Homo-oligomeric flavin-containing Cys decarboxylases, HFCD"/>
    <property type="match status" value="1"/>
</dbReference>
<reference evidence="5 6" key="1">
    <citation type="submission" date="2016-02" db="EMBL/GenBank/DDBJ databases">
        <title>Complete genome sequence and transcriptome regulation of the pentose utilising yeast Sugiyamaella lignohabitans.</title>
        <authorList>
            <person name="Bellasio M."/>
            <person name="Peymann A."/>
            <person name="Valli M."/>
            <person name="Sipitzky M."/>
            <person name="Graf A."/>
            <person name="Sauer M."/>
            <person name="Marx H."/>
            <person name="Mattanovich D."/>
        </authorList>
    </citation>
    <scope>NUCLEOTIDE SEQUENCE [LARGE SCALE GENOMIC DNA]</scope>
    <source>
        <strain evidence="5 6">CBS 10342</strain>
    </source>
</reference>
<keyword evidence="6" id="KW-1185">Reference proteome</keyword>
<dbReference type="KEGG" id="slb:AWJ20_5192"/>
<dbReference type="Gene3D" id="3.40.50.1950">
    <property type="entry name" value="Flavin prenyltransferase-like"/>
    <property type="match status" value="1"/>
</dbReference>
<feature type="compositionally biased region" description="Polar residues" evidence="3">
    <location>
        <begin position="96"/>
        <end position="106"/>
    </location>
</feature>
<feature type="region of interest" description="Disordered" evidence="3">
    <location>
        <begin position="356"/>
        <end position="386"/>
    </location>
</feature>
<feature type="compositionally biased region" description="Gly residues" evidence="3">
    <location>
        <begin position="158"/>
        <end position="167"/>
    </location>
</feature>
<gene>
    <name evidence="5" type="primary">CAB3</name>
    <name evidence="5" type="ORF">AWJ20_5192</name>
</gene>
<feature type="compositionally biased region" description="Low complexity" evidence="3">
    <location>
        <begin position="120"/>
        <end position="132"/>
    </location>
</feature>
<name>A0A167ELU2_9ASCO</name>
<evidence type="ECO:0000313" key="5">
    <source>
        <dbReference type="EMBL" id="ANB14231.1"/>
    </source>
</evidence>
<dbReference type="PANTHER" id="PTHR14359:SF6">
    <property type="entry name" value="PHOSPHOPANTOTHENOYLCYSTEINE DECARBOXYLASE"/>
    <property type="match status" value="1"/>
</dbReference>
<dbReference type="GO" id="GO:0010181">
    <property type="term" value="F:FMN binding"/>
    <property type="evidence" value="ECO:0007669"/>
    <property type="project" value="TreeGrafter"/>
</dbReference>
<dbReference type="Pfam" id="PF02441">
    <property type="entry name" value="Flavoprotein"/>
    <property type="match status" value="1"/>
</dbReference>
<feature type="domain" description="Flavoprotein" evidence="4">
    <location>
        <begin position="176"/>
        <end position="356"/>
    </location>
</feature>
<feature type="compositionally biased region" description="Acidic residues" evidence="3">
    <location>
        <begin position="362"/>
        <end position="386"/>
    </location>
</feature>
<dbReference type="GO" id="GO:0071513">
    <property type="term" value="C:phosphopantothenoylcysteine decarboxylase complex"/>
    <property type="evidence" value="ECO:0007669"/>
    <property type="project" value="TreeGrafter"/>
</dbReference>
<dbReference type="GO" id="GO:0004633">
    <property type="term" value="F:phosphopantothenoylcysteine decarboxylase activity"/>
    <property type="evidence" value="ECO:0007669"/>
    <property type="project" value="TreeGrafter"/>
</dbReference>
<evidence type="ECO:0000256" key="2">
    <source>
        <dbReference type="ARBA" id="ARBA00038350"/>
    </source>
</evidence>
<evidence type="ECO:0000259" key="4">
    <source>
        <dbReference type="Pfam" id="PF02441"/>
    </source>
</evidence>
<keyword evidence="1" id="KW-0173">Coenzyme A biosynthesis</keyword>
<feature type="compositionally biased region" description="Polar residues" evidence="3">
    <location>
        <begin position="14"/>
        <end position="26"/>
    </location>
</feature>
<dbReference type="GO" id="GO:0015937">
    <property type="term" value="P:coenzyme A biosynthetic process"/>
    <property type="evidence" value="ECO:0007669"/>
    <property type="project" value="UniProtKB-KW"/>
</dbReference>
<sequence length="386" mass="42230">MTTPSNPTQPPLIQRQSSSANVQTSSLERRPSALSFTDLPPTSHPDTHPFHPHAQPTVSGLSRALTDKKKPITGVAVRRNSVDSENLHSPKGSKGLENSAQTTNSPVIAPTQVRDHEVVQHTQQRQPHQQHPLPGPNSTANSKATQHKYQQHQQHTIGQGGGTGTGSGSEDDGKVHILLAVTGSVATIKIALIIGKLKQVYKDQAEIQLIVTASAQHFMTGLKIPPDVKVWHDNDEWDSRHGVAETMLHVRLRRWADVLLIAPLSANTLAKIANGICNNLITSVIRSWNPAVPILIAPAMNTHMYTNPVTKKHLSIIKEDFTWIETLKPVEKVLVCGDIGMGGMREWSDIVDTLVKRLGGPSDDDDDEDDDDDAERTRDGDDEDDD</sequence>
<accession>A0A167ELU2</accession>
<evidence type="ECO:0000256" key="1">
    <source>
        <dbReference type="ARBA" id="ARBA00022993"/>
    </source>
</evidence>
<dbReference type="AlphaFoldDB" id="A0A167ELU2"/>